<comment type="caution">
    <text evidence="2">The sequence shown here is derived from an EMBL/GenBank/DDBJ whole genome shotgun (WGS) entry which is preliminary data.</text>
</comment>
<reference evidence="2 3" key="1">
    <citation type="journal article" date="2016" name="Nat. Commun.">
        <title>Thousands of microbial genomes shed light on interconnected biogeochemical processes in an aquifer system.</title>
        <authorList>
            <person name="Anantharaman K."/>
            <person name="Brown C.T."/>
            <person name="Hug L.A."/>
            <person name="Sharon I."/>
            <person name="Castelle C.J."/>
            <person name="Probst A.J."/>
            <person name="Thomas B.C."/>
            <person name="Singh A."/>
            <person name="Wilkins M.J."/>
            <person name="Karaoz U."/>
            <person name="Brodie E.L."/>
            <person name="Williams K.H."/>
            <person name="Hubbard S.S."/>
            <person name="Banfield J.F."/>
        </authorList>
    </citation>
    <scope>NUCLEOTIDE SEQUENCE [LARGE SCALE GENOMIC DNA]</scope>
</reference>
<keyword evidence="1" id="KW-0812">Transmembrane</keyword>
<dbReference type="EMBL" id="MFUP01000003">
    <property type="protein sequence ID" value="OGI88456.1"/>
    <property type="molecule type" value="Genomic_DNA"/>
</dbReference>
<keyword evidence="1" id="KW-1133">Transmembrane helix</keyword>
<gene>
    <name evidence="2" type="ORF">A2995_01490</name>
</gene>
<organism evidence="2 3">
    <name type="scientific">Candidatus Nomurabacteria bacterium RIFCSPLOWO2_01_FULL_33_24</name>
    <dbReference type="NCBI Taxonomy" id="1801765"/>
    <lineage>
        <taxon>Bacteria</taxon>
        <taxon>Candidatus Nomuraibacteriota</taxon>
    </lineage>
</organism>
<keyword evidence="1" id="KW-0472">Membrane</keyword>
<evidence type="ECO:0000313" key="2">
    <source>
        <dbReference type="EMBL" id="OGI88456.1"/>
    </source>
</evidence>
<proteinExistence type="predicted"/>
<dbReference type="Proteomes" id="UP000185809">
    <property type="component" value="Unassembled WGS sequence"/>
</dbReference>
<feature type="transmembrane region" description="Helical" evidence="1">
    <location>
        <begin position="35"/>
        <end position="55"/>
    </location>
</feature>
<protein>
    <submittedName>
        <fullName evidence="2">Uncharacterized protein</fullName>
    </submittedName>
</protein>
<dbReference type="AlphaFoldDB" id="A0A1F6X2U6"/>
<accession>A0A1F6X2U6</accession>
<evidence type="ECO:0000256" key="1">
    <source>
        <dbReference type="SAM" id="Phobius"/>
    </source>
</evidence>
<name>A0A1F6X2U6_9BACT</name>
<evidence type="ECO:0000313" key="3">
    <source>
        <dbReference type="Proteomes" id="UP000185809"/>
    </source>
</evidence>
<sequence length="96" mass="11217">MDPEDKKILEETLDLTRKNHKILVKIRRQQVWARIYRIFYWIVILALAFGLYVWLQPKISKVSALFGKVGEGMENISDLGKNLPKVNDVTKVFNSQ</sequence>